<dbReference type="AlphaFoldDB" id="A0A1B2DIU8"/>
<proteinExistence type="predicted"/>
<dbReference type="RefSeq" id="WP_099518809.1">
    <property type="nucleotide sequence ID" value="NZ_CP016808.1"/>
</dbReference>
<organism evidence="1">
    <name type="scientific">Paenibacillus sp. BIHB 4019</name>
    <dbReference type="NCBI Taxonomy" id="1870819"/>
    <lineage>
        <taxon>Bacteria</taxon>
        <taxon>Bacillati</taxon>
        <taxon>Bacillota</taxon>
        <taxon>Bacilli</taxon>
        <taxon>Bacillales</taxon>
        <taxon>Paenibacillaceae</taxon>
        <taxon>Paenibacillus</taxon>
    </lineage>
</organism>
<evidence type="ECO:0000313" key="1">
    <source>
        <dbReference type="EMBL" id="ANY67623.1"/>
    </source>
</evidence>
<reference evidence="1" key="1">
    <citation type="submission" date="2016-08" db="EMBL/GenBank/DDBJ databases">
        <title>Complete Genome Seqeunce of Paenibacillus sp. BIHB 4019 from tea rhizoplane.</title>
        <authorList>
            <person name="Thakur R."/>
            <person name="Swarnkar M.K."/>
            <person name="Gulati A."/>
        </authorList>
    </citation>
    <scope>NUCLEOTIDE SEQUENCE [LARGE SCALE GENOMIC DNA]</scope>
    <source>
        <strain evidence="1">BIHB4019</strain>
    </source>
</reference>
<gene>
    <name evidence="1" type="ORF">BBD42_14915</name>
</gene>
<name>A0A1B2DIU8_9BACL</name>
<accession>A0A1B2DIU8</accession>
<dbReference type="EMBL" id="CP016808">
    <property type="protein sequence ID" value="ANY67623.1"/>
    <property type="molecule type" value="Genomic_DNA"/>
</dbReference>
<sequence length="139" mass="15737">MIVYITVKSLGKKKSYLDRLEWTFANKPDTLKALITDLITVNVQKFNQKETDVPLVPYLTQSDVELQAETGKVGFGSIYNEQRASLDEALCTALLAFEDGLYKVFINGDEIEQMDSPLHIQDGDDLALIRFTMLAGRMW</sequence>
<protein>
    <submittedName>
        <fullName evidence="1">Uncharacterized protein</fullName>
    </submittedName>
</protein>